<gene>
    <name evidence="2" type="ORF">EFB08_12540</name>
</gene>
<sequence length="178" mass="20628">MLSLEPILNTATPEFSWAWALYEEAFPVEERRSLHQQRNLLGNPAYQFASILYLDEFAGLFGIWHLPGVTFLEHFAILPNLRGKGVGQEALQHLIKKSSPISILEVEPPLTDTAKRRISFYERAGFHLNPFEYWQPPYEENKPWVKLQLMSSPNFLKANEFEAMKGQLYKSVYLQDPT</sequence>
<dbReference type="OrthoDB" id="9127144at2"/>
<dbReference type="SUPFAM" id="SSF55729">
    <property type="entry name" value="Acyl-CoA N-acyltransferases (Nat)"/>
    <property type="match status" value="1"/>
</dbReference>
<dbReference type="EMBL" id="RJJD01000008">
    <property type="protein sequence ID" value="RNI25680.1"/>
    <property type="molecule type" value="Genomic_DNA"/>
</dbReference>
<dbReference type="AlphaFoldDB" id="A0A3M9MJD1"/>
<comment type="caution">
    <text evidence="2">The sequence shown here is derived from an EMBL/GenBank/DDBJ whole genome shotgun (WGS) entry which is preliminary data.</text>
</comment>
<dbReference type="GO" id="GO:0016747">
    <property type="term" value="F:acyltransferase activity, transferring groups other than amino-acyl groups"/>
    <property type="evidence" value="ECO:0007669"/>
    <property type="project" value="InterPro"/>
</dbReference>
<dbReference type="Proteomes" id="UP000272117">
    <property type="component" value="Unassembled WGS sequence"/>
</dbReference>
<dbReference type="CDD" id="cd04301">
    <property type="entry name" value="NAT_SF"/>
    <property type="match status" value="1"/>
</dbReference>
<evidence type="ECO:0000313" key="3">
    <source>
        <dbReference type="Proteomes" id="UP000272117"/>
    </source>
</evidence>
<dbReference type="Gene3D" id="3.40.630.30">
    <property type="match status" value="1"/>
</dbReference>
<protein>
    <submittedName>
        <fullName evidence="2">GNAT family N-acetyltransferase</fullName>
    </submittedName>
</protein>
<dbReference type="InterPro" id="IPR016181">
    <property type="entry name" value="Acyl_CoA_acyltransferase"/>
</dbReference>
<feature type="domain" description="N-acetyltransferase" evidence="1">
    <location>
        <begin position="6"/>
        <end position="145"/>
    </location>
</feature>
<keyword evidence="2" id="KW-0808">Transferase</keyword>
<accession>A0A3M9MJD1</accession>
<dbReference type="RefSeq" id="WP_123127309.1">
    <property type="nucleotide sequence ID" value="NZ_RJJD01000008.1"/>
</dbReference>
<evidence type="ECO:0000259" key="1">
    <source>
        <dbReference type="PROSITE" id="PS51186"/>
    </source>
</evidence>
<dbReference type="InterPro" id="IPR000182">
    <property type="entry name" value="GNAT_dom"/>
</dbReference>
<dbReference type="Pfam" id="PF00583">
    <property type="entry name" value="Acetyltransf_1"/>
    <property type="match status" value="1"/>
</dbReference>
<proteinExistence type="predicted"/>
<reference evidence="2 3" key="1">
    <citation type="submission" date="2018-11" db="EMBL/GenBank/DDBJ databases">
        <title>Rufibacter latericius sp. nov., isolated from water in Baiyang Lake.</title>
        <authorList>
            <person name="Yang Y."/>
        </authorList>
    </citation>
    <scope>NUCLEOTIDE SEQUENCE [LARGE SCALE GENOMIC DNA]</scope>
    <source>
        <strain evidence="2 3">R-22-1c-1</strain>
    </source>
</reference>
<name>A0A3M9MJD1_9BACT</name>
<keyword evidence="3" id="KW-1185">Reference proteome</keyword>
<dbReference type="PROSITE" id="PS51186">
    <property type="entry name" value="GNAT"/>
    <property type="match status" value="1"/>
</dbReference>
<evidence type="ECO:0000313" key="2">
    <source>
        <dbReference type="EMBL" id="RNI25680.1"/>
    </source>
</evidence>
<organism evidence="2 3">
    <name type="scientific">Rufibacter latericius</name>
    <dbReference type="NCBI Taxonomy" id="2487040"/>
    <lineage>
        <taxon>Bacteria</taxon>
        <taxon>Pseudomonadati</taxon>
        <taxon>Bacteroidota</taxon>
        <taxon>Cytophagia</taxon>
        <taxon>Cytophagales</taxon>
        <taxon>Hymenobacteraceae</taxon>
        <taxon>Rufibacter</taxon>
    </lineage>
</organism>